<dbReference type="PANTHER" id="PTHR11407">
    <property type="entry name" value="LYSOZYME C"/>
    <property type="match status" value="1"/>
</dbReference>
<proteinExistence type="inferred from homology"/>
<keyword evidence="4" id="KW-0081">Bacteriolytic enzyme</keyword>
<dbReference type="GO" id="GO:0003796">
    <property type="term" value="F:lysozyme activity"/>
    <property type="evidence" value="ECO:0007669"/>
    <property type="project" value="UniProtKB-EC"/>
</dbReference>
<comment type="similarity">
    <text evidence="2 7">Belongs to the glycosyl hydrolase 22 family.</text>
</comment>
<dbReference type="AlphaFoldDB" id="A0AAQ4EY56"/>
<dbReference type="EC" id="3.2.1.17" evidence="3"/>
<evidence type="ECO:0000256" key="5">
    <source>
        <dbReference type="ARBA" id="ARBA00023157"/>
    </source>
</evidence>
<dbReference type="InterPro" id="IPR000974">
    <property type="entry name" value="Glyco_hydro_22_lys"/>
</dbReference>
<feature type="signal peptide" evidence="8">
    <location>
        <begin position="1"/>
        <end position="18"/>
    </location>
</feature>
<dbReference type="PROSITE" id="PS00128">
    <property type="entry name" value="GLYCOSYL_HYDROL_F22_1"/>
    <property type="match status" value="1"/>
</dbReference>
<dbReference type="PRINTS" id="PR00137">
    <property type="entry name" value="LYSOZYME"/>
</dbReference>
<dbReference type="InterPro" id="IPR019799">
    <property type="entry name" value="Glyco_hydro_22_CS"/>
</dbReference>
<keyword evidence="5" id="KW-1015">Disulfide bond</keyword>
<keyword evidence="6" id="KW-0378">Hydrolase</keyword>
<dbReference type="PANTHER" id="PTHR11407:SF63">
    <property type="entry name" value="LYSOZYME C"/>
    <property type="match status" value="1"/>
</dbReference>
<dbReference type="EMBL" id="JARKHS020009555">
    <property type="protein sequence ID" value="KAK8779679.1"/>
    <property type="molecule type" value="Genomic_DNA"/>
</dbReference>
<feature type="domain" description="Glycosyl hydrolases family 22 (GH22)" evidence="9">
    <location>
        <begin position="87"/>
        <end position="105"/>
    </location>
</feature>
<dbReference type="Proteomes" id="UP001321473">
    <property type="component" value="Unassembled WGS sequence"/>
</dbReference>
<evidence type="ECO:0000256" key="3">
    <source>
        <dbReference type="ARBA" id="ARBA00012732"/>
    </source>
</evidence>
<dbReference type="SMART" id="SM00263">
    <property type="entry name" value="LYZ1"/>
    <property type="match status" value="1"/>
</dbReference>
<evidence type="ECO:0000256" key="6">
    <source>
        <dbReference type="ARBA" id="ARBA00023295"/>
    </source>
</evidence>
<dbReference type="PROSITE" id="PS51348">
    <property type="entry name" value="GLYCOSYL_HYDROL_F22_2"/>
    <property type="match status" value="1"/>
</dbReference>
<evidence type="ECO:0000259" key="9">
    <source>
        <dbReference type="PROSITE" id="PS00128"/>
    </source>
</evidence>
<evidence type="ECO:0000256" key="7">
    <source>
        <dbReference type="RuleBase" id="RU004440"/>
    </source>
</evidence>
<reference evidence="10 11" key="1">
    <citation type="journal article" date="2023" name="Arcadia Sci">
        <title>De novo assembly of a long-read Amblyomma americanum tick genome.</title>
        <authorList>
            <person name="Chou S."/>
            <person name="Poskanzer K.E."/>
            <person name="Rollins M."/>
            <person name="Thuy-Boun P.S."/>
        </authorList>
    </citation>
    <scope>NUCLEOTIDE SEQUENCE [LARGE SCALE GENOMIC DNA]</scope>
    <source>
        <strain evidence="10">F_SG_1</strain>
        <tissue evidence="10">Salivary glands</tissue>
    </source>
</reference>
<comment type="catalytic activity">
    <reaction evidence="1">
        <text>Hydrolysis of (1-&gt;4)-beta-linkages between N-acetylmuramic acid and N-acetyl-D-glucosamine residues in a peptidoglycan and between N-acetyl-D-glucosamine residues in chitodextrins.</text>
        <dbReference type="EC" id="3.2.1.17"/>
    </reaction>
</comment>
<evidence type="ECO:0000313" key="11">
    <source>
        <dbReference type="Proteomes" id="UP001321473"/>
    </source>
</evidence>
<dbReference type="SUPFAM" id="SSF53955">
    <property type="entry name" value="Lysozyme-like"/>
    <property type="match status" value="1"/>
</dbReference>
<evidence type="ECO:0000256" key="8">
    <source>
        <dbReference type="SAM" id="SignalP"/>
    </source>
</evidence>
<feature type="chain" id="PRO_5042870372" description="lysozyme" evidence="8">
    <location>
        <begin position="19"/>
        <end position="139"/>
    </location>
</feature>
<sequence length="139" mass="15531">MRISLALVLLALVCGSRARRYGRCELASILVRNGIPRSRIPDWICMATAESSLNSKAIHKNKDGSTDYGIFQINSAYWCSPGKLNMCNVPCSALRSDDIAPSIQCAKKIYRKRGFNAWVGWKHKCKGKDLSSYVKGCHY</sequence>
<keyword evidence="8" id="KW-0732">Signal</keyword>
<dbReference type="GO" id="GO:0031640">
    <property type="term" value="P:killing of cells of another organism"/>
    <property type="evidence" value="ECO:0007669"/>
    <property type="project" value="UniProtKB-KW"/>
</dbReference>
<dbReference type="FunFam" id="1.10.530.10:FF:000001">
    <property type="entry name" value="Lysozyme C"/>
    <property type="match status" value="1"/>
</dbReference>
<gene>
    <name evidence="10" type="ORF">V5799_018984</name>
</gene>
<keyword evidence="11" id="KW-1185">Reference proteome</keyword>
<dbReference type="Gene3D" id="1.10.530.10">
    <property type="match status" value="1"/>
</dbReference>
<dbReference type="PRINTS" id="PR00135">
    <property type="entry name" value="LYZLACT"/>
</dbReference>
<keyword evidence="6" id="KW-0326">Glycosidase</keyword>
<evidence type="ECO:0000313" key="10">
    <source>
        <dbReference type="EMBL" id="KAK8779679.1"/>
    </source>
</evidence>
<dbReference type="CDD" id="cd16899">
    <property type="entry name" value="LYZ_C_invert"/>
    <property type="match status" value="1"/>
</dbReference>
<name>A0AAQ4EY56_AMBAM</name>
<dbReference type="InterPro" id="IPR023346">
    <property type="entry name" value="Lysozyme-like_dom_sf"/>
</dbReference>
<organism evidence="10 11">
    <name type="scientific">Amblyomma americanum</name>
    <name type="common">Lone star tick</name>
    <dbReference type="NCBI Taxonomy" id="6943"/>
    <lineage>
        <taxon>Eukaryota</taxon>
        <taxon>Metazoa</taxon>
        <taxon>Ecdysozoa</taxon>
        <taxon>Arthropoda</taxon>
        <taxon>Chelicerata</taxon>
        <taxon>Arachnida</taxon>
        <taxon>Acari</taxon>
        <taxon>Parasitiformes</taxon>
        <taxon>Ixodida</taxon>
        <taxon>Ixodoidea</taxon>
        <taxon>Ixodidae</taxon>
        <taxon>Amblyomminae</taxon>
        <taxon>Amblyomma</taxon>
    </lineage>
</organism>
<evidence type="ECO:0000256" key="1">
    <source>
        <dbReference type="ARBA" id="ARBA00000632"/>
    </source>
</evidence>
<protein>
    <recommendedName>
        <fullName evidence="3">lysozyme</fullName>
        <ecNumber evidence="3">3.2.1.17</ecNumber>
    </recommendedName>
</protein>
<comment type="caution">
    <text evidence="10">The sequence shown here is derived from an EMBL/GenBank/DDBJ whole genome shotgun (WGS) entry which is preliminary data.</text>
</comment>
<dbReference type="Pfam" id="PF00062">
    <property type="entry name" value="Lys"/>
    <property type="match status" value="1"/>
</dbReference>
<accession>A0AAQ4EY56</accession>
<evidence type="ECO:0000256" key="4">
    <source>
        <dbReference type="ARBA" id="ARBA00022638"/>
    </source>
</evidence>
<dbReference type="InterPro" id="IPR001916">
    <property type="entry name" value="Glyco_hydro_22"/>
</dbReference>
<keyword evidence="4" id="KW-0929">Antimicrobial</keyword>
<dbReference type="GO" id="GO:0042742">
    <property type="term" value="P:defense response to bacterium"/>
    <property type="evidence" value="ECO:0007669"/>
    <property type="project" value="UniProtKB-KW"/>
</dbReference>
<evidence type="ECO:0000256" key="2">
    <source>
        <dbReference type="ARBA" id="ARBA00010859"/>
    </source>
</evidence>